<reference evidence="1 2" key="1">
    <citation type="submission" date="2020-08" db="EMBL/GenBank/DDBJ databases">
        <title>Genomic Encyclopedia of Type Strains, Phase IV (KMG-IV): sequencing the most valuable type-strain genomes for metagenomic binning, comparative biology and taxonomic classification.</title>
        <authorList>
            <person name="Goeker M."/>
        </authorList>
    </citation>
    <scope>NUCLEOTIDE SEQUENCE [LARGE SCALE GENOMIC DNA]</scope>
    <source>
        <strain evidence="1 2">DSM 103570</strain>
    </source>
</reference>
<organism evidence="1 2">
    <name type="scientific">Aurantimonas endophytica</name>
    <dbReference type="NCBI Taxonomy" id="1522175"/>
    <lineage>
        <taxon>Bacteria</taxon>
        <taxon>Pseudomonadati</taxon>
        <taxon>Pseudomonadota</taxon>
        <taxon>Alphaproteobacteria</taxon>
        <taxon>Hyphomicrobiales</taxon>
        <taxon>Aurantimonadaceae</taxon>
        <taxon>Aurantimonas</taxon>
    </lineage>
</organism>
<name>A0A7W6MR01_9HYPH</name>
<evidence type="ECO:0000313" key="2">
    <source>
        <dbReference type="Proteomes" id="UP000588647"/>
    </source>
</evidence>
<accession>A0A7W6MR01</accession>
<sequence length="412" mass="45672">MSQNMSRAIMTQRHEVHDSIRIDCVRNALSTSTASLETSDLGQPQAFRLSIEPFEQRTGEIQEIFRVNLRQRSLMSAVVPVLSNAMGEPLQIAGQSAVLKKPRKTKPEVATNSAVWPSLFILRRQKRSGGQVNACPEHRSSSVPTLDRYGSGTLPEDLLYLGIDIFGGSLRTHVLNADVAFDLHDMIEGATPVEGETSFEKGIILDIPLTEYKDRRSQASTAHTETFEISLPPIFELRRCCREDVKGHLSSVAPGAVANQFIQLESSRWRGGCQSAVLDTRAAPPDWGGVMIEPDKPLFTDHLTSTENLSRVRSTHLGQAHFAGTGPSGKTCLECTKWQMRDMDDRRVAYRYTGGDRRGWLAIGPAKCTHPILNKADRLIPADAGACRFFDQSDLPPAAYRRDGRFKKETKA</sequence>
<comment type="caution">
    <text evidence="1">The sequence shown here is derived from an EMBL/GenBank/DDBJ whole genome shotgun (WGS) entry which is preliminary data.</text>
</comment>
<keyword evidence="2" id="KW-1185">Reference proteome</keyword>
<dbReference type="EMBL" id="JACIEM010000004">
    <property type="protein sequence ID" value="MBB4004458.1"/>
    <property type="molecule type" value="Genomic_DNA"/>
</dbReference>
<gene>
    <name evidence="1" type="ORF">GGR03_003546</name>
</gene>
<evidence type="ECO:0000313" key="1">
    <source>
        <dbReference type="EMBL" id="MBB4004458.1"/>
    </source>
</evidence>
<dbReference type="Proteomes" id="UP000588647">
    <property type="component" value="Unassembled WGS sequence"/>
</dbReference>
<dbReference type="AlphaFoldDB" id="A0A7W6MR01"/>
<proteinExistence type="predicted"/>
<protein>
    <submittedName>
        <fullName evidence="1">Uncharacterized protein</fullName>
    </submittedName>
</protein>